<dbReference type="PANTHER" id="PTHR34201:SF11">
    <property type="entry name" value="GLYCINE-RICH PROTEIN"/>
    <property type="match status" value="1"/>
</dbReference>
<protein>
    <submittedName>
        <fullName evidence="2">Uncharacterized protein</fullName>
    </submittedName>
</protein>
<name>A0A061RR86_9CHLO</name>
<feature type="transmembrane region" description="Helical" evidence="1">
    <location>
        <begin position="85"/>
        <end position="107"/>
    </location>
</feature>
<accession>A0A061RR86</accession>
<proteinExistence type="predicted"/>
<feature type="transmembrane region" description="Helical" evidence="1">
    <location>
        <begin position="52"/>
        <end position="73"/>
    </location>
</feature>
<evidence type="ECO:0000313" key="2">
    <source>
        <dbReference type="EMBL" id="JAC74468.1"/>
    </source>
</evidence>
<dbReference type="InterPro" id="IPR053288">
    <property type="entry name" value="TGD_Bridge_Protein"/>
</dbReference>
<evidence type="ECO:0000256" key="1">
    <source>
        <dbReference type="SAM" id="Phobius"/>
    </source>
</evidence>
<keyword evidence="1" id="KW-1133">Transmembrane helix</keyword>
<feature type="non-terminal residue" evidence="2">
    <location>
        <position position="109"/>
    </location>
</feature>
<sequence length="109" mass="11523">ERDDTNRSILRLASDGKDQVVSTLANVKNSSRWKKLSRKTSKIWNKLQDYRGGGAGMGCGAGIGMGVTGGLGMEPTFSAWNKPQFVFGVGMGCGVGIGYGFGFGVGARW</sequence>
<keyword evidence="1" id="KW-0812">Transmembrane</keyword>
<reference evidence="2" key="1">
    <citation type="submission" date="2014-05" db="EMBL/GenBank/DDBJ databases">
        <title>The transcriptome of the halophilic microalga Tetraselmis sp. GSL018 isolated from the Great Salt Lake, Utah.</title>
        <authorList>
            <person name="Jinkerson R.E."/>
            <person name="D'Adamo S."/>
            <person name="Posewitz M.C."/>
        </authorList>
    </citation>
    <scope>NUCLEOTIDE SEQUENCE</scope>
    <source>
        <strain evidence="2">GSL018</strain>
    </source>
</reference>
<organism evidence="2">
    <name type="scientific">Tetraselmis sp. GSL018</name>
    <dbReference type="NCBI Taxonomy" id="582737"/>
    <lineage>
        <taxon>Eukaryota</taxon>
        <taxon>Viridiplantae</taxon>
        <taxon>Chlorophyta</taxon>
        <taxon>core chlorophytes</taxon>
        <taxon>Chlorodendrophyceae</taxon>
        <taxon>Chlorodendrales</taxon>
        <taxon>Chlorodendraceae</taxon>
        <taxon>Tetraselmis</taxon>
    </lineage>
</organism>
<feature type="non-terminal residue" evidence="2">
    <location>
        <position position="1"/>
    </location>
</feature>
<dbReference type="PANTHER" id="PTHR34201">
    <property type="entry name" value="GLYCINE-RICH PROTEIN"/>
    <property type="match status" value="1"/>
</dbReference>
<dbReference type="EMBL" id="GBEZ01011305">
    <property type="protein sequence ID" value="JAC74468.1"/>
    <property type="molecule type" value="Transcribed_RNA"/>
</dbReference>
<keyword evidence="1" id="KW-0472">Membrane</keyword>
<dbReference type="AlphaFoldDB" id="A0A061RR86"/>
<gene>
    <name evidence="2" type="ORF">TSPGSL018_25844</name>
</gene>